<proteinExistence type="inferred from homology"/>
<dbReference type="Pfam" id="PF00977">
    <property type="entry name" value="His_biosynth"/>
    <property type="match status" value="1"/>
</dbReference>
<dbReference type="OrthoDB" id="9781903at2"/>
<dbReference type="InterPro" id="IPR050064">
    <property type="entry name" value="IGPS_HisA/HisF"/>
</dbReference>
<evidence type="ECO:0000256" key="2">
    <source>
        <dbReference type="ARBA" id="ARBA00009667"/>
    </source>
</evidence>
<dbReference type="Gene3D" id="3.20.20.70">
    <property type="entry name" value="Aldolase class I"/>
    <property type="match status" value="1"/>
</dbReference>
<dbReference type="SUPFAM" id="SSF51366">
    <property type="entry name" value="Ribulose-phoshate binding barrel"/>
    <property type="match status" value="1"/>
</dbReference>
<reference evidence="12" key="1">
    <citation type="journal article" date="2019" name="PLoS Negl. Trop. Dis.">
        <title>Revisiting the worldwide diversity of Leptospira species in the environment.</title>
        <authorList>
            <person name="Vincent A.T."/>
            <person name="Schiettekatte O."/>
            <person name="Bourhy P."/>
            <person name="Veyrier F.J."/>
            <person name="Picardeau M."/>
        </authorList>
    </citation>
    <scope>NUCLEOTIDE SEQUENCE [LARGE SCALE GENOMIC DNA]</scope>
    <source>
        <strain evidence="12">201800277</strain>
    </source>
</reference>
<accession>A0A2M9Y1S5</accession>
<evidence type="ECO:0000256" key="11">
    <source>
        <dbReference type="RuleBase" id="RU003657"/>
    </source>
</evidence>
<dbReference type="EC" id="4.3.2.10" evidence="4"/>
<evidence type="ECO:0000256" key="10">
    <source>
        <dbReference type="ARBA" id="ARBA00047838"/>
    </source>
</evidence>
<dbReference type="GO" id="GO:0000105">
    <property type="term" value="P:L-histidine biosynthetic process"/>
    <property type="evidence" value="ECO:0007669"/>
    <property type="project" value="UniProtKB-UniPathway"/>
</dbReference>
<evidence type="ECO:0000256" key="8">
    <source>
        <dbReference type="ARBA" id="ARBA00025475"/>
    </source>
</evidence>
<evidence type="ECO:0000313" key="12">
    <source>
        <dbReference type="EMBL" id="TGK92015.1"/>
    </source>
</evidence>
<protein>
    <recommendedName>
        <fullName evidence="4">imidazole glycerol-phosphate synthase</fullName>
        <ecNumber evidence="4">4.3.2.10</ecNumber>
    </recommendedName>
    <alternativeName>
        <fullName evidence="9">IGP synthase cyclase subunit</fullName>
    </alternativeName>
</protein>
<comment type="caution">
    <text evidence="12">The sequence shown here is derived from an EMBL/GenBank/DDBJ whole genome shotgun (WGS) entry which is preliminary data.</text>
</comment>
<dbReference type="InterPro" id="IPR013785">
    <property type="entry name" value="Aldolase_TIM"/>
</dbReference>
<dbReference type="CDD" id="cd04731">
    <property type="entry name" value="HisF"/>
    <property type="match status" value="1"/>
</dbReference>
<dbReference type="InterPro" id="IPR006062">
    <property type="entry name" value="His_biosynth"/>
</dbReference>
<evidence type="ECO:0000256" key="5">
    <source>
        <dbReference type="ARBA" id="ARBA00022605"/>
    </source>
</evidence>
<keyword evidence="6 11" id="KW-0368">Histidine biosynthesis</keyword>
<keyword evidence="5 11" id="KW-0028">Amino-acid biosynthesis</keyword>
<evidence type="ECO:0000313" key="13">
    <source>
        <dbReference type="Proteomes" id="UP000297891"/>
    </source>
</evidence>
<dbReference type="Proteomes" id="UP000297891">
    <property type="component" value="Unassembled WGS sequence"/>
</dbReference>
<evidence type="ECO:0000256" key="7">
    <source>
        <dbReference type="ARBA" id="ARBA00023239"/>
    </source>
</evidence>
<dbReference type="PANTHER" id="PTHR21235:SF2">
    <property type="entry name" value="IMIDAZOLE GLYCEROL PHOSPHATE SYNTHASE HISHF"/>
    <property type="match status" value="1"/>
</dbReference>
<dbReference type="GO" id="GO:0000107">
    <property type="term" value="F:imidazoleglycerol-phosphate synthase activity"/>
    <property type="evidence" value="ECO:0007669"/>
    <property type="project" value="InterPro"/>
</dbReference>
<dbReference type="PANTHER" id="PTHR21235">
    <property type="entry name" value="IMIDAZOLE GLYCEROL PHOSPHATE SYNTHASE SUBUNIT HISF/H IGP SYNTHASE SUBUNIT HISF/H"/>
    <property type="match status" value="1"/>
</dbReference>
<dbReference type="UniPathway" id="UPA00031">
    <property type="reaction ID" value="UER00010"/>
</dbReference>
<keyword evidence="7 12" id="KW-0456">Lyase</keyword>
<dbReference type="EMBL" id="RQFP01000014">
    <property type="protein sequence ID" value="TGK92015.1"/>
    <property type="molecule type" value="Genomic_DNA"/>
</dbReference>
<dbReference type="InterPro" id="IPR004651">
    <property type="entry name" value="HisF"/>
</dbReference>
<organism evidence="12 13">
    <name type="scientific">Leptospira brenneri</name>
    <dbReference type="NCBI Taxonomy" id="2023182"/>
    <lineage>
        <taxon>Bacteria</taxon>
        <taxon>Pseudomonadati</taxon>
        <taxon>Spirochaetota</taxon>
        <taxon>Spirochaetia</taxon>
        <taxon>Leptospirales</taxon>
        <taxon>Leptospiraceae</taxon>
        <taxon>Leptospira</taxon>
    </lineage>
</organism>
<comment type="subunit">
    <text evidence="3">Heterodimer of HisH and HisF.</text>
</comment>
<comment type="catalytic activity">
    <reaction evidence="10">
        <text>5-[(5-phospho-1-deoxy-D-ribulos-1-ylimino)methylamino]-1-(5-phospho-beta-D-ribosyl)imidazole-4-carboxamide + L-glutamine = D-erythro-1-(imidazol-4-yl)glycerol 3-phosphate + 5-amino-1-(5-phospho-beta-D-ribosyl)imidazole-4-carboxamide + L-glutamate + H(+)</text>
        <dbReference type="Rhea" id="RHEA:24793"/>
        <dbReference type="ChEBI" id="CHEBI:15378"/>
        <dbReference type="ChEBI" id="CHEBI:29985"/>
        <dbReference type="ChEBI" id="CHEBI:58278"/>
        <dbReference type="ChEBI" id="CHEBI:58359"/>
        <dbReference type="ChEBI" id="CHEBI:58475"/>
        <dbReference type="ChEBI" id="CHEBI:58525"/>
        <dbReference type="EC" id="4.3.2.10"/>
    </reaction>
</comment>
<dbReference type="AlphaFoldDB" id="A0A2M9Y1S5"/>
<evidence type="ECO:0000256" key="4">
    <source>
        <dbReference type="ARBA" id="ARBA00012809"/>
    </source>
</evidence>
<dbReference type="GO" id="GO:0016829">
    <property type="term" value="F:lyase activity"/>
    <property type="evidence" value="ECO:0007669"/>
    <property type="project" value="UniProtKB-KW"/>
</dbReference>
<dbReference type="RefSeq" id="WP_100790831.1">
    <property type="nucleotide sequence ID" value="NZ_NPDQ01000004.1"/>
</dbReference>
<name>A0A2M9Y1S5_9LEPT</name>
<comment type="function">
    <text evidence="8">IGPS catalyzes the conversion of PRFAR and glutamine to IGP, AICAR and glutamate. The HisF subunit catalyzes the cyclization activity that produces IGP and AICAR from PRFAR using the ammonia provided by the HisH subunit.</text>
</comment>
<sequence length="256" mass="27828">MRKVRIIARLDIKGQNLIKGVHMEGLRVIGSPAEYAHKYYQQGADELIYIDTVASLYGRNNLSDLLERSVENIFIPLTVGGGIRSVEDATRLLRSGADKVAINTAAVANPGLITEISRRFGSQCMVLSVQAKSIGPKKWEVFTENGRERTGLDVLEWIQKGIQLGAGEILLTSVDREGTRKGFDVDLVRAVAEQTTVPVIASGGMGNVAHLVQVAKEGLADAVAMADVLHYERLTIGNIKEEASSNGIQLRKYAKS</sequence>
<keyword evidence="13" id="KW-1185">Reference proteome</keyword>
<evidence type="ECO:0000256" key="3">
    <source>
        <dbReference type="ARBA" id="ARBA00011152"/>
    </source>
</evidence>
<comment type="pathway">
    <text evidence="1">Amino-acid biosynthesis; L-histidine biosynthesis; L-histidine from 5-phospho-alpha-D-ribose 1-diphosphate: step 5/9.</text>
</comment>
<comment type="similarity">
    <text evidence="2 11">Belongs to the HisA/HisF family.</text>
</comment>
<evidence type="ECO:0000256" key="6">
    <source>
        <dbReference type="ARBA" id="ARBA00023102"/>
    </source>
</evidence>
<evidence type="ECO:0000256" key="1">
    <source>
        <dbReference type="ARBA" id="ARBA00005091"/>
    </source>
</evidence>
<dbReference type="InterPro" id="IPR011060">
    <property type="entry name" value="RibuloseP-bd_barrel"/>
</dbReference>
<gene>
    <name evidence="12" type="primary">hisF</name>
    <name evidence="12" type="ORF">EHQ30_17700</name>
</gene>
<evidence type="ECO:0000256" key="9">
    <source>
        <dbReference type="ARBA" id="ARBA00030264"/>
    </source>
</evidence>